<dbReference type="InterPro" id="IPR036047">
    <property type="entry name" value="F-box-like_dom_sf"/>
</dbReference>
<sequence length="420" mass="46687">MMAPPSRRVPELMDELVEDILLRFPPVDPASLFRASLVSKRWRRLVSSPGFHRRFREFHHQTPPMLGFFCNIGRVPEIYRCGSGDLRFMPAAAESSFRLLPRAAIPSWHALDALHGRVLFYDFDDDSVTSQAVRSRKRKRKTSQAVEVEVELIVWNPATGEVCRLPVVRPLHMFGWNAALLCAAARCDDHVDACCSYDAFRVVVVAAFKGLTSAYVYSSEQGAWSEPISVQHLGVAIRLTNGPSARTRDALYFLNGSSTEILEYDMGKHEVSFINLPSVCKDNQFISLMAMEDGGLGFAMVERSKLYTWSKPKGAGGVDGDVGWARRGVIELSKLLPASALSLATRVVAFAHVPNVCFIATYSKLFTICMRSGQVRKLYDDSMDRDIRDIVPYISFCIPALGAVPADEGPRSRVSSTWGA</sequence>
<dbReference type="Proteomes" id="UP001497457">
    <property type="component" value="Chromosome 35b"/>
</dbReference>
<dbReference type="Pfam" id="PF00646">
    <property type="entry name" value="F-box"/>
    <property type="match status" value="1"/>
</dbReference>
<dbReference type="EMBL" id="OZ075145">
    <property type="protein sequence ID" value="CAL5048021.1"/>
    <property type="molecule type" value="Genomic_DNA"/>
</dbReference>
<evidence type="ECO:0000313" key="2">
    <source>
        <dbReference type="EMBL" id="CAL5048021.1"/>
    </source>
</evidence>
<reference evidence="2" key="1">
    <citation type="submission" date="2024-10" db="EMBL/GenBank/DDBJ databases">
        <authorList>
            <person name="Ryan C."/>
        </authorList>
    </citation>
    <scope>NUCLEOTIDE SEQUENCE [LARGE SCALE GENOMIC DNA]</scope>
</reference>
<dbReference type="AlphaFoldDB" id="A0ABC9DXW8"/>
<dbReference type="SUPFAM" id="SSF81383">
    <property type="entry name" value="F-box domain"/>
    <property type="match status" value="1"/>
</dbReference>
<keyword evidence="3" id="KW-1185">Reference proteome</keyword>
<dbReference type="PANTHER" id="PTHR32133">
    <property type="entry name" value="OS07G0120400 PROTEIN"/>
    <property type="match status" value="1"/>
</dbReference>
<protein>
    <recommendedName>
        <fullName evidence="1">F-box domain-containing protein</fullName>
    </recommendedName>
</protein>
<gene>
    <name evidence="2" type="ORF">URODEC1_LOCUS90200</name>
</gene>
<evidence type="ECO:0000259" key="1">
    <source>
        <dbReference type="SMART" id="SM00256"/>
    </source>
</evidence>
<accession>A0ABC9DXW8</accession>
<dbReference type="InterPro" id="IPR001810">
    <property type="entry name" value="F-box_dom"/>
</dbReference>
<dbReference type="Gene3D" id="1.20.1280.50">
    <property type="match status" value="1"/>
</dbReference>
<organism evidence="2 3">
    <name type="scientific">Urochloa decumbens</name>
    <dbReference type="NCBI Taxonomy" id="240449"/>
    <lineage>
        <taxon>Eukaryota</taxon>
        <taxon>Viridiplantae</taxon>
        <taxon>Streptophyta</taxon>
        <taxon>Embryophyta</taxon>
        <taxon>Tracheophyta</taxon>
        <taxon>Spermatophyta</taxon>
        <taxon>Magnoliopsida</taxon>
        <taxon>Liliopsida</taxon>
        <taxon>Poales</taxon>
        <taxon>Poaceae</taxon>
        <taxon>PACMAD clade</taxon>
        <taxon>Panicoideae</taxon>
        <taxon>Panicodae</taxon>
        <taxon>Paniceae</taxon>
        <taxon>Melinidinae</taxon>
        <taxon>Urochloa</taxon>
    </lineage>
</organism>
<name>A0ABC9DXW8_9POAL</name>
<proteinExistence type="predicted"/>
<evidence type="ECO:0000313" key="3">
    <source>
        <dbReference type="Proteomes" id="UP001497457"/>
    </source>
</evidence>
<feature type="domain" description="F-box" evidence="1">
    <location>
        <begin position="12"/>
        <end position="55"/>
    </location>
</feature>
<dbReference type="PANTHER" id="PTHR32133:SF362">
    <property type="entry name" value="F-BOX DOMAIN-CONTAINING PROTEIN"/>
    <property type="match status" value="1"/>
</dbReference>
<dbReference type="SMART" id="SM00256">
    <property type="entry name" value="FBOX"/>
    <property type="match status" value="1"/>
</dbReference>